<keyword evidence="1" id="KW-1133">Transmembrane helix</keyword>
<gene>
    <name evidence="2" type="ORF">fHeYen301_50</name>
</gene>
<protein>
    <recommendedName>
        <fullName evidence="4">Holin</fullName>
    </recommendedName>
</protein>
<dbReference type="EMBL" id="KY318515">
    <property type="protein sequence ID" value="APU00383.1"/>
    <property type="molecule type" value="Genomic_DNA"/>
</dbReference>
<keyword evidence="3" id="KW-1185">Reference proteome</keyword>
<evidence type="ECO:0000313" key="3">
    <source>
        <dbReference type="Proteomes" id="UP000225269"/>
    </source>
</evidence>
<evidence type="ECO:0000313" key="2">
    <source>
        <dbReference type="EMBL" id="APU00383.1"/>
    </source>
</evidence>
<reference evidence="3" key="1">
    <citation type="submission" date="2016-12" db="EMBL/GenBank/DDBJ databases">
        <title>Characterization and complete genome sequence of Yersinia bacteriophage, fHe-Yen3-01.</title>
        <authorList>
            <person name="Jun J.W."/>
            <person name="Wicklund A."/>
            <person name="Skurnik M."/>
        </authorList>
    </citation>
    <scope>NUCLEOTIDE SEQUENCE [LARGE SCALE GENOMIC DNA]</scope>
</reference>
<dbReference type="Pfam" id="PF10746">
    <property type="entry name" value="Phage_holin_2_2"/>
    <property type="match status" value="1"/>
</dbReference>
<evidence type="ECO:0000256" key="1">
    <source>
        <dbReference type="SAM" id="Phobius"/>
    </source>
</evidence>
<proteinExistence type="predicted"/>
<keyword evidence="1" id="KW-0472">Membrane</keyword>
<keyword evidence="1" id="KW-0812">Transmembrane</keyword>
<evidence type="ECO:0008006" key="4">
    <source>
        <dbReference type="Google" id="ProtNLM"/>
    </source>
</evidence>
<dbReference type="InterPro" id="IPR019682">
    <property type="entry name" value="Phage_T7_Gp17.5_holin"/>
</dbReference>
<name>A0A1L7DQQ7_9CAUD</name>
<sequence>MWLVDEAADKGLGAAPPVIVSGLTVMGVSLQDWVYILTIIYILYKIGQAVATTISKWRNRNNDTRTN</sequence>
<accession>A0A1L7DQQ7</accession>
<dbReference type="GO" id="GO:0044659">
    <property type="term" value="P:viral release from host cell by cytolysis"/>
    <property type="evidence" value="ECO:0007669"/>
    <property type="project" value="InterPro"/>
</dbReference>
<dbReference type="Proteomes" id="UP000225269">
    <property type="component" value="Segment"/>
</dbReference>
<organism evidence="2 3">
    <name type="scientific">Yersinia phage fHe-Yen3-01</name>
    <dbReference type="NCBI Taxonomy" id="1932893"/>
    <lineage>
        <taxon>Viruses</taxon>
        <taxon>Duplodnaviria</taxon>
        <taxon>Heunggongvirae</taxon>
        <taxon>Uroviricota</taxon>
        <taxon>Caudoviricetes</taxon>
        <taxon>Autographivirales</taxon>
        <taxon>Autonotataviridae</taxon>
        <taxon>Melnykvirinae</taxon>
        <taxon>Pokrovskaiavirus</taxon>
        <taxon>Pokrovskaiavirus fHeYen301</taxon>
    </lineage>
</organism>
<feature type="transmembrane region" description="Helical" evidence="1">
    <location>
        <begin position="33"/>
        <end position="55"/>
    </location>
</feature>